<accession>A0A0F9ISX1</accession>
<gene>
    <name evidence="1" type="ORF">LCGC14_1840140</name>
</gene>
<proteinExistence type="predicted"/>
<dbReference type="AlphaFoldDB" id="A0A0F9ISX1"/>
<dbReference type="EMBL" id="LAZR01018314">
    <property type="protein sequence ID" value="KKL96870.1"/>
    <property type="molecule type" value="Genomic_DNA"/>
</dbReference>
<feature type="non-terminal residue" evidence="1">
    <location>
        <position position="574"/>
    </location>
</feature>
<protein>
    <recommendedName>
        <fullName evidence="2">Terminase large subunit gp17-like C-terminal domain-containing protein</fullName>
    </recommendedName>
</protein>
<dbReference type="Gene3D" id="3.30.420.240">
    <property type="match status" value="1"/>
</dbReference>
<organism evidence="1">
    <name type="scientific">marine sediment metagenome</name>
    <dbReference type="NCBI Taxonomy" id="412755"/>
    <lineage>
        <taxon>unclassified sequences</taxon>
        <taxon>metagenomes</taxon>
        <taxon>ecological metagenomes</taxon>
    </lineage>
</organism>
<name>A0A0F9ISX1_9ZZZZ</name>
<evidence type="ECO:0008006" key="2">
    <source>
        <dbReference type="Google" id="ProtNLM"/>
    </source>
</evidence>
<reference evidence="1" key="1">
    <citation type="journal article" date="2015" name="Nature">
        <title>Complex archaea that bridge the gap between prokaryotes and eukaryotes.</title>
        <authorList>
            <person name="Spang A."/>
            <person name="Saw J.H."/>
            <person name="Jorgensen S.L."/>
            <person name="Zaremba-Niedzwiedzka K."/>
            <person name="Martijn J."/>
            <person name="Lind A.E."/>
            <person name="van Eijk R."/>
            <person name="Schleper C."/>
            <person name="Guy L."/>
            <person name="Ettema T.J."/>
        </authorList>
    </citation>
    <scope>NUCLEOTIDE SEQUENCE</scope>
</reference>
<evidence type="ECO:0000313" key="1">
    <source>
        <dbReference type="EMBL" id="KKL96870.1"/>
    </source>
</evidence>
<dbReference type="InterPro" id="IPR027417">
    <property type="entry name" value="P-loop_NTPase"/>
</dbReference>
<comment type="caution">
    <text evidence="1">The sequence shown here is derived from an EMBL/GenBank/DDBJ whole genome shotgun (WGS) entry which is preliminary data.</text>
</comment>
<sequence length="574" mass="66417">METQITGDNSMSPELQDILSTIPEEAKEEFVAEMKRDILRELAYDDFPSFCEYCFKDTEKREGDFIVLRDFHKEWCELLKTENRLNLFSPVDMGKSTLVTIAYPIWRLGRDANTRIVLISATYSQATKYLSETKDNILDNRFIKEVFPNLGPLPDKIYKNRPTKWAEDAITVLRSTSMKDFSIQALGVLGPLLGARTDLMIFDDVVTLQNSSSVRLRQKMIEWFDSTALTRLTKTAQCIFVSTAWFNTDLPHYLEDKADWTTVKYSVLPEDKELGYRLASWPERYSEERLAGLRAHNEREFNRTMRNIAKTSDAYPFAAYVEGMLGDFKRDDSWKHIIGMDLSTKKRAGTTIIVVAYSLVSGRKVIVDVEFGAWRSSVKKAKLKQYYNKYLPDKIVVEANSLQDDIVDDYKELKGNDGKRLPVRGVITTSSMKDVALVNLEEEFEEGMWKIAFQNNPHFERLKKEIELYPDYKTTDGVMALLFCSVMLGGRRNKSGSIRVSVISPDGKVAHSTDKHKYDFSDYRLFNRMMQKAGTDVKMPKNYPEIADWIKKHQKYDEVDMTRKPQLVEDKDYR</sequence>
<dbReference type="Gene3D" id="3.40.50.300">
    <property type="entry name" value="P-loop containing nucleotide triphosphate hydrolases"/>
    <property type="match status" value="1"/>
</dbReference>